<evidence type="ECO:0000259" key="6">
    <source>
        <dbReference type="SMART" id="SM01155"/>
    </source>
</evidence>
<evidence type="ECO:0000256" key="4">
    <source>
        <dbReference type="ARBA" id="ARBA00035682"/>
    </source>
</evidence>
<gene>
    <name evidence="7" type="ORF">CCAM_LOCUS15293</name>
</gene>
<evidence type="ECO:0000256" key="1">
    <source>
        <dbReference type="ARBA" id="ARBA00004173"/>
    </source>
</evidence>
<dbReference type="InterPro" id="IPR013177">
    <property type="entry name" value="Ribosomal_mS38_C"/>
</dbReference>
<dbReference type="SMART" id="SM01155">
    <property type="entry name" value="DUF1713"/>
    <property type="match status" value="1"/>
</dbReference>
<dbReference type="PANTHER" id="PTHR32035">
    <property type="entry name" value="AURORA KINASE A-INTERACTING PROTEIN"/>
    <property type="match status" value="1"/>
</dbReference>
<evidence type="ECO:0000313" key="8">
    <source>
        <dbReference type="Proteomes" id="UP000595140"/>
    </source>
</evidence>
<dbReference type="Pfam" id="PF08213">
    <property type="entry name" value="COX24_C"/>
    <property type="match status" value="1"/>
</dbReference>
<evidence type="ECO:0000256" key="5">
    <source>
        <dbReference type="SAM" id="MobiDB-lite"/>
    </source>
</evidence>
<keyword evidence="8" id="KW-1185">Reference proteome</keyword>
<dbReference type="OrthoDB" id="1932216at2759"/>
<dbReference type="GO" id="GO:0005739">
    <property type="term" value="C:mitochondrion"/>
    <property type="evidence" value="ECO:0007669"/>
    <property type="project" value="UniProtKB-SubCell"/>
</dbReference>
<name>A0A484LAT0_9ASTE</name>
<reference evidence="7 8" key="1">
    <citation type="submission" date="2018-04" db="EMBL/GenBank/DDBJ databases">
        <authorList>
            <person name="Vogel A."/>
        </authorList>
    </citation>
    <scope>NUCLEOTIDE SEQUENCE [LARGE SCALE GENOMIC DNA]</scope>
</reference>
<evidence type="ECO:0000313" key="7">
    <source>
        <dbReference type="EMBL" id="VFQ73517.1"/>
    </source>
</evidence>
<evidence type="ECO:0000256" key="3">
    <source>
        <dbReference type="ARBA" id="ARBA00035647"/>
    </source>
</evidence>
<comment type="subcellular location">
    <subcellularLocation>
        <location evidence="1">Mitochondrion</location>
    </subcellularLocation>
</comment>
<dbReference type="Proteomes" id="UP000595140">
    <property type="component" value="Unassembled WGS sequence"/>
</dbReference>
<evidence type="ECO:0000256" key="2">
    <source>
        <dbReference type="ARBA" id="ARBA00023128"/>
    </source>
</evidence>
<protein>
    <recommendedName>
        <fullName evidence="4">Small ribosomal subunit protein mS38</fullName>
    </recommendedName>
</protein>
<sequence length="132" mass="15047">MASFLGKVLRNRSQPATRFITLLNKSQTQIPSAPPPTIGSETAQNPIFLKPKREDDSNTNASSLLYPTFSFDYFLNPVPISQSGFIFPSEDAGVASRRESPEIWADSVKKKRKKKMNKHKLKKLRKRLRRKT</sequence>
<proteinExistence type="inferred from homology"/>
<dbReference type="PANTHER" id="PTHR32035:SF3">
    <property type="entry name" value="SMALL RIBOSOMAL SUBUNIT PROTEIN MS38"/>
    <property type="match status" value="1"/>
</dbReference>
<comment type="similarity">
    <text evidence="3">Belongs to the mitochondrion-specific ribosomal protein mS38 family.</text>
</comment>
<keyword evidence="2" id="KW-0496">Mitochondrion</keyword>
<accession>A0A484LAT0</accession>
<feature type="region of interest" description="Disordered" evidence="5">
    <location>
        <begin position="105"/>
        <end position="132"/>
    </location>
</feature>
<dbReference type="EMBL" id="OOIL02001215">
    <property type="protein sequence ID" value="VFQ73517.1"/>
    <property type="molecule type" value="Genomic_DNA"/>
</dbReference>
<dbReference type="AlphaFoldDB" id="A0A484LAT0"/>
<feature type="domain" description="Ribosomal protein mS38 C-terminal" evidence="6">
    <location>
        <begin position="104"/>
        <end position="131"/>
    </location>
</feature>
<feature type="compositionally biased region" description="Basic residues" evidence="5">
    <location>
        <begin position="109"/>
        <end position="132"/>
    </location>
</feature>
<organism evidence="7 8">
    <name type="scientific">Cuscuta campestris</name>
    <dbReference type="NCBI Taxonomy" id="132261"/>
    <lineage>
        <taxon>Eukaryota</taxon>
        <taxon>Viridiplantae</taxon>
        <taxon>Streptophyta</taxon>
        <taxon>Embryophyta</taxon>
        <taxon>Tracheophyta</taxon>
        <taxon>Spermatophyta</taxon>
        <taxon>Magnoliopsida</taxon>
        <taxon>eudicotyledons</taxon>
        <taxon>Gunneridae</taxon>
        <taxon>Pentapetalae</taxon>
        <taxon>asterids</taxon>
        <taxon>lamiids</taxon>
        <taxon>Solanales</taxon>
        <taxon>Convolvulaceae</taxon>
        <taxon>Cuscuteae</taxon>
        <taxon>Cuscuta</taxon>
        <taxon>Cuscuta subgen. Grammica</taxon>
        <taxon>Cuscuta sect. Cleistogrammica</taxon>
    </lineage>
</organism>